<feature type="DNA-binding region" description="H-T-H motif" evidence="4">
    <location>
        <begin position="58"/>
        <end position="77"/>
    </location>
</feature>
<feature type="region of interest" description="Disordered" evidence="5">
    <location>
        <begin position="1"/>
        <end position="32"/>
    </location>
</feature>
<keyword evidence="3" id="KW-0804">Transcription</keyword>
<evidence type="ECO:0000256" key="1">
    <source>
        <dbReference type="ARBA" id="ARBA00023015"/>
    </source>
</evidence>
<comment type="caution">
    <text evidence="7">The sequence shown here is derived from an EMBL/GenBank/DDBJ whole genome shotgun (WGS) entry which is preliminary data.</text>
</comment>
<dbReference type="InterPro" id="IPR036271">
    <property type="entry name" value="Tet_transcr_reg_TetR-rel_C_sf"/>
</dbReference>
<evidence type="ECO:0000313" key="8">
    <source>
        <dbReference type="Proteomes" id="UP000471166"/>
    </source>
</evidence>
<dbReference type="InterPro" id="IPR050109">
    <property type="entry name" value="HTH-type_TetR-like_transc_reg"/>
</dbReference>
<dbReference type="GO" id="GO:0000976">
    <property type="term" value="F:transcription cis-regulatory region binding"/>
    <property type="evidence" value="ECO:0007669"/>
    <property type="project" value="TreeGrafter"/>
</dbReference>
<accession>A0A6P1CN30</accession>
<dbReference type="PROSITE" id="PS50977">
    <property type="entry name" value="HTH_TETR_2"/>
    <property type="match status" value="1"/>
</dbReference>
<keyword evidence="1" id="KW-0805">Transcription regulation</keyword>
<organism evidence="7 8">
    <name type="scientific">Nocardia cyriacigeorgica</name>
    <dbReference type="NCBI Taxonomy" id="135487"/>
    <lineage>
        <taxon>Bacteria</taxon>
        <taxon>Bacillati</taxon>
        <taxon>Actinomycetota</taxon>
        <taxon>Actinomycetes</taxon>
        <taxon>Mycobacteriales</taxon>
        <taxon>Nocardiaceae</taxon>
        <taxon>Nocardia</taxon>
    </lineage>
</organism>
<evidence type="ECO:0000259" key="6">
    <source>
        <dbReference type="PROSITE" id="PS50977"/>
    </source>
</evidence>
<dbReference type="PANTHER" id="PTHR30055:SF151">
    <property type="entry name" value="TRANSCRIPTIONAL REGULATORY PROTEIN"/>
    <property type="match status" value="1"/>
</dbReference>
<dbReference type="InterPro" id="IPR001647">
    <property type="entry name" value="HTH_TetR"/>
</dbReference>
<dbReference type="Pfam" id="PF00440">
    <property type="entry name" value="TetR_N"/>
    <property type="match status" value="1"/>
</dbReference>
<dbReference type="GO" id="GO:0003700">
    <property type="term" value="F:DNA-binding transcription factor activity"/>
    <property type="evidence" value="ECO:0007669"/>
    <property type="project" value="TreeGrafter"/>
</dbReference>
<dbReference type="Gene3D" id="1.10.10.60">
    <property type="entry name" value="Homeodomain-like"/>
    <property type="match status" value="1"/>
</dbReference>
<sequence>MHHERQLCSSVSRMPQPLPPGRRRRSPVTRGGRATLTADSIAATMLELAGRRGFGSVTMHDLAAELGVTVRALYRHVQDREEVVDRAVELWLSHWPVPRLDPGDWRAGLRNYCRELRDTARRHPRALLVSLDERVGEARIPAQRLTAPELFLEFLVAIGLDLRDALFVHSDLLVRLYGFALFIDYRADAEDPEHRRHLVPQAWLDSHPGLDLPLLRRAQREALPDTDELFERLVDDVIHTVARLARESPDS</sequence>
<dbReference type="InterPro" id="IPR004111">
    <property type="entry name" value="Repressor_TetR_C"/>
</dbReference>
<dbReference type="GO" id="GO:0045892">
    <property type="term" value="P:negative regulation of DNA-templated transcription"/>
    <property type="evidence" value="ECO:0007669"/>
    <property type="project" value="InterPro"/>
</dbReference>
<evidence type="ECO:0000256" key="3">
    <source>
        <dbReference type="ARBA" id="ARBA00023163"/>
    </source>
</evidence>
<feature type="domain" description="HTH tetR-type" evidence="6">
    <location>
        <begin position="35"/>
        <end position="95"/>
    </location>
</feature>
<evidence type="ECO:0000256" key="5">
    <source>
        <dbReference type="SAM" id="MobiDB-lite"/>
    </source>
</evidence>
<dbReference type="AlphaFoldDB" id="A0A6P1CN30"/>
<name>A0A6P1CN30_9NOCA</name>
<dbReference type="InterPro" id="IPR009057">
    <property type="entry name" value="Homeodomain-like_sf"/>
</dbReference>
<evidence type="ECO:0000313" key="7">
    <source>
        <dbReference type="EMBL" id="NEW33332.1"/>
    </source>
</evidence>
<dbReference type="SUPFAM" id="SSF46689">
    <property type="entry name" value="Homeodomain-like"/>
    <property type="match status" value="1"/>
</dbReference>
<dbReference type="Gene3D" id="1.10.357.10">
    <property type="entry name" value="Tetracycline Repressor, domain 2"/>
    <property type="match status" value="1"/>
</dbReference>
<protein>
    <submittedName>
        <fullName evidence="7">TetR/AcrR family transcriptional regulator</fullName>
    </submittedName>
</protein>
<keyword evidence="2 4" id="KW-0238">DNA-binding</keyword>
<proteinExistence type="predicted"/>
<dbReference type="Proteomes" id="UP000471166">
    <property type="component" value="Unassembled WGS sequence"/>
</dbReference>
<dbReference type="PANTHER" id="PTHR30055">
    <property type="entry name" value="HTH-TYPE TRANSCRIPTIONAL REGULATOR RUTR"/>
    <property type="match status" value="1"/>
</dbReference>
<gene>
    <name evidence="7" type="ORF">GV791_12285</name>
</gene>
<dbReference type="Pfam" id="PF02909">
    <property type="entry name" value="TetR_C_1"/>
    <property type="match status" value="1"/>
</dbReference>
<dbReference type="EMBL" id="JAAGVB010000016">
    <property type="protein sequence ID" value="NEW33332.1"/>
    <property type="molecule type" value="Genomic_DNA"/>
</dbReference>
<reference evidence="7 8" key="1">
    <citation type="submission" date="2020-01" db="EMBL/GenBank/DDBJ databases">
        <title>Genetics and antimicrobial susceptibilities of Nocardia species isolated from the soil; a comparison with species isolated from humans.</title>
        <authorList>
            <person name="Carrasco G."/>
            <person name="Monzon S."/>
            <person name="Sansegundo M."/>
            <person name="Garcia E."/>
            <person name="Garrido N."/>
            <person name="Medina M.J."/>
            <person name="Villalon P."/>
            <person name="Ramirez-Arocha A.C."/>
            <person name="Jimenez P."/>
            <person name="Cuesta I."/>
            <person name="Valdezate S."/>
        </authorList>
    </citation>
    <scope>NUCLEOTIDE SEQUENCE [LARGE SCALE GENOMIC DNA]</scope>
    <source>
        <strain evidence="7 8">CNM20110626</strain>
    </source>
</reference>
<evidence type="ECO:0000256" key="2">
    <source>
        <dbReference type="ARBA" id="ARBA00023125"/>
    </source>
</evidence>
<dbReference type="SUPFAM" id="SSF48498">
    <property type="entry name" value="Tetracyclin repressor-like, C-terminal domain"/>
    <property type="match status" value="1"/>
</dbReference>
<evidence type="ECO:0000256" key="4">
    <source>
        <dbReference type="PROSITE-ProRule" id="PRU00335"/>
    </source>
</evidence>